<dbReference type="EMBL" id="DVOT01000216">
    <property type="protein sequence ID" value="HIV28658.1"/>
    <property type="molecule type" value="Genomic_DNA"/>
</dbReference>
<dbReference type="InterPro" id="IPR000086">
    <property type="entry name" value="NUDIX_hydrolase_dom"/>
</dbReference>
<dbReference type="PROSITE" id="PS51462">
    <property type="entry name" value="NUDIX"/>
    <property type="match status" value="1"/>
</dbReference>
<dbReference type="PROSITE" id="PS00893">
    <property type="entry name" value="NUDIX_BOX"/>
    <property type="match status" value="1"/>
</dbReference>
<evidence type="ECO:0000313" key="5">
    <source>
        <dbReference type="Proteomes" id="UP000886884"/>
    </source>
</evidence>
<sequence length="158" mass="18101">MAIRSTAKAIWLENGKILLNRCQNRTGNVYFALPGGGQRPFETLEETVVREVREETGFSVRPVRLLAVCEEIFGDATIRRDFPEYAHRLHHIFLVERTDEARMSPQEKDFQQMGCEWLPWEKIGEISLCPRKIKACLGAILCGQNVLYLGCDFIEEGL</sequence>
<dbReference type="AlphaFoldDB" id="A0A9D1PAG9"/>
<feature type="domain" description="Nudix hydrolase" evidence="3">
    <location>
        <begin position="1"/>
        <end position="141"/>
    </location>
</feature>
<keyword evidence="2" id="KW-0378">Hydrolase</keyword>
<gene>
    <name evidence="4" type="ORF">IAA64_11840</name>
</gene>
<comment type="cofactor">
    <cofactor evidence="1">
        <name>Mg(2+)</name>
        <dbReference type="ChEBI" id="CHEBI:18420"/>
    </cofactor>
</comment>
<dbReference type="PANTHER" id="PTHR43046:SF14">
    <property type="entry name" value="MUTT_NUDIX FAMILY PROTEIN"/>
    <property type="match status" value="1"/>
</dbReference>
<proteinExistence type="predicted"/>
<dbReference type="InterPro" id="IPR015797">
    <property type="entry name" value="NUDIX_hydrolase-like_dom_sf"/>
</dbReference>
<dbReference type="Gene3D" id="3.90.79.10">
    <property type="entry name" value="Nucleoside Triphosphate Pyrophosphohydrolase"/>
    <property type="match status" value="1"/>
</dbReference>
<evidence type="ECO:0000313" key="4">
    <source>
        <dbReference type="EMBL" id="HIV28658.1"/>
    </source>
</evidence>
<evidence type="ECO:0000256" key="1">
    <source>
        <dbReference type="ARBA" id="ARBA00001946"/>
    </source>
</evidence>
<organism evidence="4 5">
    <name type="scientific">Candidatus Ornithocaccomicrobium faecavium</name>
    <dbReference type="NCBI Taxonomy" id="2840890"/>
    <lineage>
        <taxon>Bacteria</taxon>
        <taxon>Bacillati</taxon>
        <taxon>Bacillota</taxon>
        <taxon>Clostridia</taxon>
        <taxon>Candidatus Ornithocaccomicrobium</taxon>
    </lineage>
</organism>
<reference evidence="4" key="1">
    <citation type="submission" date="2020-10" db="EMBL/GenBank/DDBJ databases">
        <authorList>
            <person name="Gilroy R."/>
        </authorList>
    </citation>
    <scope>NUCLEOTIDE SEQUENCE</scope>
    <source>
        <strain evidence="4">CHK183-6373</strain>
    </source>
</reference>
<dbReference type="SUPFAM" id="SSF55811">
    <property type="entry name" value="Nudix"/>
    <property type="match status" value="1"/>
</dbReference>
<dbReference type="Pfam" id="PF00293">
    <property type="entry name" value="NUDIX"/>
    <property type="match status" value="1"/>
</dbReference>
<accession>A0A9D1PAG9</accession>
<protein>
    <submittedName>
        <fullName evidence="4">NUDIX domain-containing protein</fullName>
    </submittedName>
</protein>
<evidence type="ECO:0000256" key="2">
    <source>
        <dbReference type="ARBA" id="ARBA00022801"/>
    </source>
</evidence>
<dbReference type="Proteomes" id="UP000886884">
    <property type="component" value="Unassembled WGS sequence"/>
</dbReference>
<comment type="caution">
    <text evidence="4">The sequence shown here is derived from an EMBL/GenBank/DDBJ whole genome shotgun (WGS) entry which is preliminary data.</text>
</comment>
<evidence type="ECO:0000259" key="3">
    <source>
        <dbReference type="PROSITE" id="PS51462"/>
    </source>
</evidence>
<dbReference type="GO" id="GO:0016787">
    <property type="term" value="F:hydrolase activity"/>
    <property type="evidence" value="ECO:0007669"/>
    <property type="project" value="UniProtKB-KW"/>
</dbReference>
<dbReference type="InterPro" id="IPR020084">
    <property type="entry name" value="NUDIX_hydrolase_CS"/>
</dbReference>
<reference evidence="4" key="2">
    <citation type="journal article" date="2021" name="PeerJ">
        <title>Extensive microbial diversity within the chicken gut microbiome revealed by metagenomics and culture.</title>
        <authorList>
            <person name="Gilroy R."/>
            <person name="Ravi A."/>
            <person name="Getino M."/>
            <person name="Pursley I."/>
            <person name="Horton D.L."/>
            <person name="Alikhan N.F."/>
            <person name="Baker D."/>
            <person name="Gharbi K."/>
            <person name="Hall N."/>
            <person name="Watson M."/>
            <person name="Adriaenssens E.M."/>
            <person name="Foster-Nyarko E."/>
            <person name="Jarju S."/>
            <person name="Secka A."/>
            <person name="Antonio M."/>
            <person name="Oren A."/>
            <person name="Chaudhuri R.R."/>
            <person name="La Ragione R."/>
            <person name="Hildebrand F."/>
            <person name="Pallen M.J."/>
        </authorList>
    </citation>
    <scope>NUCLEOTIDE SEQUENCE</scope>
    <source>
        <strain evidence="4">CHK183-6373</strain>
    </source>
</reference>
<name>A0A9D1PAG9_9FIRM</name>
<dbReference type="PANTHER" id="PTHR43046">
    <property type="entry name" value="GDP-MANNOSE MANNOSYL HYDROLASE"/>
    <property type="match status" value="1"/>
</dbReference>